<keyword evidence="2" id="KW-1015">Disulfide bond</keyword>
<evidence type="ECO:0000259" key="4">
    <source>
        <dbReference type="PROSITE" id="PS50240"/>
    </source>
</evidence>
<dbReference type="InterPro" id="IPR009003">
    <property type="entry name" value="Peptidase_S1_PA"/>
</dbReference>
<dbReference type="Gene3D" id="2.40.10.10">
    <property type="entry name" value="Trypsin-like serine proteases"/>
    <property type="match status" value="1"/>
</dbReference>
<dbReference type="InterPro" id="IPR001314">
    <property type="entry name" value="Peptidase_S1A"/>
</dbReference>
<sequence length="361" mass="37941">MWNADRGMRLLLERGIRLAIAGATVGALILMAPNSAHAVLADPIPDPEQSIIGGTVSDWAAYPYIVKLSNGCTATLIAPTSVLTAQHCVVGHGPLSAYFSNGRSAPAPAYSTMPGFNPDSPWRYDLAILSVPSAETVGVPIVQVGSPWRTDIYRPGVMATIAGIGANRGDGTGGGILRAADVPILSDDAMDDVYNPWYWFDYWIEHLMIGAGGSARSICYGDSGGPLLVWDHARGRVVQVGVTSWTTEGCNTPAAFMELAGPNLAWLASMQPSVRSGWGSCTAPDGQPGVSDVGWGQTYPGGPSENGIQWRLRCIAQPTGPLPPAPVPDPEDNPPPPPGCYPDLAAGLKPDLEPSARHCPR</sequence>
<dbReference type="InterPro" id="IPR033116">
    <property type="entry name" value="TRYPSIN_SER"/>
</dbReference>
<organism evidence="5 6">
    <name type="scientific">Acrocarpospora phusangensis</name>
    <dbReference type="NCBI Taxonomy" id="1070424"/>
    <lineage>
        <taxon>Bacteria</taxon>
        <taxon>Bacillati</taxon>
        <taxon>Actinomycetota</taxon>
        <taxon>Actinomycetes</taxon>
        <taxon>Streptosporangiales</taxon>
        <taxon>Streptosporangiaceae</taxon>
        <taxon>Acrocarpospora</taxon>
    </lineage>
</organism>
<gene>
    <name evidence="5" type="ORF">Aph01nite_62260</name>
</gene>
<dbReference type="AlphaFoldDB" id="A0A919UMZ8"/>
<keyword evidence="6" id="KW-1185">Reference proteome</keyword>
<feature type="domain" description="Peptidase S1" evidence="4">
    <location>
        <begin position="51"/>
        <end position="272"/>
    </location>
</feature>
<evidence type="ECO:0000256" key="1">
    <source>
        <dbReference type="ARBA" id="ARBA00007664"/>
    </source>
</evidence>
<comment type="similarity">
    <text evidence="1">Belongs to the peptidase S1 family.</text>
</comment>
<dbReference type="GO" id="GO:0006508">
    <property type="term" value="P:proteolysis"/>
    <property type="evidence" value="ECO:0007669"/>
    <property type="project" value="InterPro"/>
</dbReference>
<dbReference type="PANTHER" id="PTHR24276">
    <property type="entry name" value="POLYSERASE-RELATED"/>
    <property type="match status" value="1"/>
</dbReference>
<evidence type="ECO:0000256" key="2">
    <source>
        <dbReference type="ARBA" id="ARBA00023157"/>
    </source>
</evidence>
<dbReference type="InterPro" id="IPR043504">
    <property type="entry name" value="Peptidase_S1_PA_chymotrypsin"/>
</dbReference>
<dbReference type="InterPro" id="IPR001254">
    <property type="entry name" value="Trypsin_dom"/>
</dbReference>
<dbReference type="SMART" id="SM00020">
    <property type="entry name" value="Tryp_SPc"/>
    <property type="match status" value="1"/>
</dbReference>
<protein>
    <recommendedName>
        <fullName evidence="4">Peptidase S1 domain-containing protein</fullName>
    </recommendedName>
</protein>
<dbReference type="SUPFAM" id="SSF50494">
    <property type="entry name" value="Trypsin-like serine proteases"/>
    <property type="match status" value="1"/>
</dbReference>
<evidence type="ECO:0000313" key="5">
    <source>
        <dbReference type="EMBL" id="GIH27916.1"/>
    </source>
</evidence>
<reference evidence="5" key="1">
    <citation type="submission" date="2021-01" db="EMBL/GenBank/DDBJ databases">
        <title>Whole genome shotgun sequence of Acrocarpospora phusangensis NBRC 108782.</title>
        <authorList>
            <person name="Komaki H."/>
            <person name="Tamura T."/>
        </authorList>
    </citation>
    <scope>NUCLEOTIDE SEQUENCE</scope>
    <source>
        <strain evidence="5">NBRC 108782</strain>
    </source>
</reference>
<dbReference type="PRINTS" id="PR00722">
    <property type="entry name" value="CHYMOTRYPSIN"/>
</dbReference>
<feature type="compositionally biased region" description="Basic and acidic residues" evidence="3">
    <location>
        <begin position="350"/>
        <end position="361"/>
    </location>
</feature>
<dbReference type="PROSITE" id="PS00135">
    <property type="entry name" value="TRYPSIN_SER"/>
    <property type="match status" value="1"/>
</dbReference>
<dbReference type="PANTHER" id="PTHR24276:SF98">
    <property type="entry name" value="FI18310P1-RELATED"/>
    <property type="match status" value="1"/>
</dbReference>
<evidence type="ECO:0000256" key="3">
    <source>
        <dbReference type="SAM" id="MobiDB-lite"/>
    </source>
</evidence>
<feature type="compositionally biased region" description="Pro residues" evidence="3">
    <location>
        <begin position="320"/>
        <end position="340"/>
    </location>
</feature>
<comment type="caution">
    <text evidence="5">The sequence shown here is derived from an EMBL/GenBank/DDBJ whole genome shotgun (WGS) entry which is preliminary data.</text>
</comment>
<dbReference type="Pfam" id="PF00089">
    <property type="entry name" value="Trypsin"/>
    <property type="match status" value="1"/>
</dbReference>
<dbReference type="EMBL" id="BOOA01000067">
    <property type="protein sequence ID" value="GIH27916.1"/>
    <property type="molecule type" value="Genomic_DNA"/>
</dbReference>
<dbReference type="Proteomes" id="UP000640052">
    <property type="component" value="Unassembled WGS sequence"/>
</dbReference>
<proteinExistence type="inferred from homology"/>
<evidence type="ECO:0000313" key="6">
    <source>
        <dbReference type="Proteomes" id="UP000640052"/>
    </source>
</evidence>
<name>A0A919UMZ8_9ACTN</name>
<dbReference type="InterPro" id="IPR050430">
    <property type="entry name" value="Peptidase_S1"/>
</dbReference>
<dbReference type="PROSITE" id="PS50240">
    <property type="entry name" value="TRYPSIN_DOM"/>
    <property type="match status" value="1"/>
</dbReference>
<accession>A0A919UMZ8</accession>
<feature type="region of interest" description="Disordered" evidence="3">
    <location>
        <begin position="316"/>
        <end position="361"/>
    </location>
</feature>
<dbReference type="GO" id="GO:0004252">
    <property type="term" value="F:serine-type endopeptidase activity"/>
    <property type="evidence" value="ECO:0007669"/>
    <property type="project" value="InterPro"/>
</dbReference>